<dbReference type="HOGENOM" id="CLU_2252006_0_0_1"/>
<organism evidence="2 3">
    <name type="scientific">Trichophyton tonsurans (strain CBS 112818)</name>
    <name type="common">Scalp ringworm fungus</name>
    <dbReference type="NCBI Taxonomy" id="647933"/>
    <lineage>
        <taxon>Eukaryota</taxon>
        <taxon>Fungi</taxon>
        <taxon>Dikarya</taxon>
        <taxon>Ascomycota</taxon>
        <taxon>Pezizomycotina</taxon>
        <taxon>Eurotiomycetes</taxon>
        <taxon>Eurotiomycetidae</taxon>
        <taxon>Onygenales</taxon>
        <taxon>Arthrodermataceae</taxon>
        <taxon>Trichophyton</taxon>
    </lineage>
</organism>
<evidence type="ECO:0000256" key="1">
    <source>
        <dbReference type="SAM" id="MobiDB-lite"/>
    </source>
</evidence>
<accession>F2S032</accession>
<dbReference type="AlphaFoldDB" id="F2S032"/>
<gene>
    <name evidence="2" type="ORF">TESG_04355</name>
</gene>
<sequence length="104" mass="11861">MRGSPWIKGPYKRGKRSILGQASTLSGGNISPGYLEKDERFSPLRERDRVRVRGTYRIQLRRPAGRRPQIWGKEVETADPNHNRDPCYSIAPSQQRITLTGGQE</sequence>
<dbReference type="EMBL" id="GG698498">
    <property type="protein sequence ID" value="EGD96931.1"/>
    <property type="molecule type" value="Genomic_DNA"/>
</dbReference>
<dbReference type="Proteomes" id="UP000009172">
    <property type="component" value="Unassembled WGS sequence"/>
</dbReference>
<name>F2S032_TRIT1</name>
<reference evidence="3" key="1">
    <citation type="journal article" date="2012" name="MBio">
        <title>Comparative genome analysis of Trichophyton rubrum and related dermatophytes reveals candidate genes involved in infection.</title>
        <authorList>
            <person name="Martinez D.A."/>
            <person name="Oliver B.G."/>
            <person name="Graeser Y."/>
            <person name="Goldberg J.M."/>
            <person name="Li W."/>
            <person name="Martinez-Rossi N.M."/>
            <person name="Monod M."/>
            <person name="Shelest E."/>
            <person name="Barton R.C."/>
            <person name="Birch E."/>
            <person name="Brakhage A.A."/>
            <person name="Chen Z."/>
            <person name="Gurr S.J."/>
            <person name="Heiman D."/>
            <person name="Heitman J."/>
            <person name="Kosti I."/>
            <person name="Rossi A."/>
            <person name="Saif S."/>
            <person name="Samalova M."/>
            <person name="Saunders C.W."/>
            <person name="Shea T."/>
            <person name="Summerbell R.C."/>
            <person name="Xu J."/>
            <person name="Young S."/>
            <person name="Zeng Q."/>
            <person name="Birren B.W."/>
            <person name="Cuomo C.A."/>
            <person name="White T.C."/>
        </authorList>
    </citation>
    <scope>NUCLEOTIDE SEQUENCE [LARGE SCALE GENOMIC DNA]</scope>
    <source>
        <strain evidence="3">CBS 112818</strain>
    </source>
</reference>
<evidence type="ECO:0000313" key="3">
    <source>
        <dbReference type="Proteomes" id="UP000009172"/>
    </source>
</evidence>
<protein>
    <submittedName>
        <fullName evidence="2">Uncharacterized protein</fullName>
    </submittedName>
</protein>
<evidence type="ECO:0000313" key="2">
    <source>
        <dbReference type="EMBL" id="EGD96931.1"/>
    </source>
</evidence>
<proteinExistence type="predicted"/>
<keyword evidence="3" id="KW-1185">Reference proteome</keyword>
<feature type="compositionally biased region" description="Polar residues" evidence="1">
    <location>
        <begin position="91"/>
        <end position="104"/>
    </location>
</feature>
<feature type="region of interest" description="Disordered" evidence="1">
    <location>
        <begin position="77"/>
        <end position="104"/>
    </location>
</feature>